<dbReference type="AlphaFoldDB" id="A0A397U615"/>
<evidence type="ECO:0000256" key="4">
    <source>
        <dbReference type="PROSITE-ProRule" id="PRU00175"/>
    </source>
</evidence>
<dbReference type="InterPro" id="IPR017907">
    <property type="entry name" value="Znf_RING_CS"/>
</dbReference>
<evidence type="ECO:0000256" key="2">
    <source>
        <dbReference type="ARBA" id="ARBA00022771"/>
    </source>
</evidence>
<dbReference type="SUPFAM" id="SSF57850">
    <property type="entry name" value="RING/U-box"/>
    <property type="match status" value="1"/>
</dbReference>
<evidence type="ECO:0000313" key="9">
    <source>
        <dbReference type="Proteomes" id="UP000266673"/>
    </source>
</evidence>
<dbReference type="EMBL" id="QKWP01002593">
    <property type="protein sequence ID" value="RIB02773.1"/>
    <property type="molecule type" value="Genomic_DNA"/>
</dbReference>
<feature type="compositionally biased region" description="Basic residues" evidence="6">
    <location>
        <begin position="399"/>
        <end position="409"/>
    </location>
</feature>
<dbReference type="InterPro" id="IPR001841">
    <property type="entry name" value="Znf_RING"/>
</dbReference>
<keyword evidence="5" id="KW-0175">Coiled coil</keyword>
<comment type="caution">
    <text evidence="8">The sequence shown here is derived from an EMBL/GenBank/DDBJ whole genome shotgun (WGS) entry which is preliminary data.</text>
</comment>
<keyword evidence="3" id="KW-0862">Zinc</keyword>
<feature type="compositionally biased region" description="Polar residues" evidence="6">
    <location>
        <begin position="307"/>
        <end position="329"/>
    </location>
</feature>
<feature type="region of interest" description="Disordered" evidence="6">
    <location>
        <begin position="382"/>
        <end position="426"/>
    </location>
</feature>
<evidence type="ECO:0000259" key="7">
    <source>
        <dbReference type="PROSITE" id="PS50089"/>
    </source>
</evidence>
<dbReference type="InterPro" id="IPR013083">
    <property type="entry name" value="Znf_RING/FYVE/PHD"/>
</dbReference>
<dbReference type="InterPro" id="IPR039577">
    <property type="entry name" value="Rad18"/>
</dbReference>
<dbReference type="Proteomes" id="UP000266673">
    <property type="component" value="Unassembled WGS sequence"/>
</dbReference>
<evidence type="ECO:0000256" key="5">
    <source>
        <dbReference type="SAM" id="Coils"/>
    </source>
</evidence>
<feature type="region of interest" description="Disordered" evidence="6">
    <location>
        <begin position="1"/>
        <end position="93"/>
    </location>
</feature>
<evidence type="ECO:0000313" key="8">
    <source>
        <dbReference type="EMBL" id="RIB02773.1"/>
    </source>
</evidence>
<feature type="coiled-coil region" evidence="5">
    <location>
        <begin position="95"/>
        <end position="129"/>
    </location>
</feature>
<keyword evidence="1" id="KW-0479">Metal-binding</keyword>
<dbReference type="Gene3D" id="3.30.40.10">
    <property type="entry name" value="Zinc/RING finger domain, C3HC4 (zinc finger)"/>
    <property type="match status" value="1"/>
</dbReference>
<dbReference type="OrthoDB" id="6105938at2759"/>
<dbReference type="STRING" id="44941.A0A397U615"/>
<feature type="compositionally biased region" description="Basic residues" evidence="6">
    <location>
        <begin position="1"/>
        <end position="11"/>
    </location>
</feature>
<dbReference type="PROSITE" id="PS50089">
    <property type="entry name" value="ZF_RING_2"/>
    <property type="match status" value="1"/>
</dbReference>
<name>A0A397U615_9GLOM</name>
<feature type="compositionally biased region" description="Basic and acidic residues" evidence="6">
    <location>
        <begin position="84"/>
        <end position="93"/>
    </location>
</feature>
<evidence type="ECO:0000256" key="1">
    <source>
        <dbReference type="ARBA" id="ARBA00022723"/>
    </source>
</evidence>
<proteinExistence type="predicted"/>
<reference evidence="8 9" key="1">
    <citation type="submission" date="2018-06" db="EMBL/GenBank/DDBJ databases">
        <title>Comparative genomics reveals the genomic features of Rhizophagus irregularis, R. cerebriforme, R. diaphanum and Gigaspora rosea, and their symbiotic lifestyle signature.</title>
        <authorList>
            <person name="Morin E."/>
            <person name="San Clemente H."/>
            <person name="Chen E.C.H."/>
            <person name="De La Providencia I."/>
            <person name="Hainaut M."/>
            <person name="Kuo A."/>
            <person name="Kohler A."/>
            <person name="Murat C."/>
            <person name="Tang N."/>
            <person name="Roy S."/>
            <person name="Loubradou J."/>
            <person name="Henrissat B."/>
            <person name="Grigoriev I.V."/>
            <person name="Corradi N."/>
            <person name="Roux C."/>
            <person name="Martin F.M."/>
        </authorList>
    </citation>
    <scope>NUCLEOTIDE SEQUENCE [LARGE SCALE GENOMIC DNA]</scope>
    <source>
        <strain evidence="8 9">DAOM 194757</strain>
    </source>
</reference>
<evidence type="ECO:0000256" key="3">
    <source>
        <dbReference type="ARBA" id="ARBA00022833"/>
    </source>
</evidence>
<feature type="compositionally biased region" description="Polar residues" evidence="6">
    <location>
        <begin position="63"/>
        <end position="83"/>
    </location>
</feature>
<keyword evidence="2 4" id="KW-0863">Zinc-finger</keyword>
<dbReference type="GO" id="GO:0003697">
    <property type="term" value="F:single-stranded DNA binding"/>
    <property type="evidence" value="ECO:0007669"/>
    <property type="project" value="InterPro"/>
</dbReference>
<feature type="domain" description="RING-type" evidence="7">
    <location>
        <begin position="139"/>
        <end position="177"/>
    </location>
</feature>
<evidence type="ECO:0000256" key="6">
    <source>
        <dbReference type="SAM" id="MobiDB-lite"/>
    </source>
</evidence>
<dbReference type="PANTHER" id="PTHR14134">
    <property type="entry name" value="E3 UBIQUITIN-PROTEIN LIGASE RAD18"/>
    <property type="match status" value="1"/>
</dbReference>
<dbReference type="GO" id="GO:0008270">
    <property type="term" value="F:zinc ion binding"/>
    <property type="evidence" value="ECO:0007669"/>
    <property type="project" value="UniProtKB-KW"/>
</dbReference>
<feature type="compositionally biased region" description="Low complexity" evidence="6">
    <location>
        <begin position="23"/>
        <end position="41"/>
    </location>
</feature>
<dbReference type="GO" id="GO:0006301">
    <property type="term" value="P:DNA damage tolerance"/>
    <property type="evidence" value="ECO:0007669"/>
    <property type="project" value="InterPro"/>
</dbReference>
<dbReference type="GO" id="GO:0006513">
    <property type="term" value="P:protein monoubiquitination"/>
    <property type="evidence" value="ECO:0007669"/>
    <property type="project" value="InterPro"/>
</dbReference>
<sequence>MAKSGSKRLRTRSITQEEVSLCTPQTGTSTTELTLLETPDTNAHKRKRQKSRQSQSTPIPDGENQQVQNEMSNEQNVSPSTSNKENDPDHDQPTSIKAAEEILRLKKEVERLTAEIAFKDQVIASLQADNKRYKPGLTCVICVEYMSNPCTISCGHTFCYQCLYDWVKIRKECPTCRVKITSKPALSFVVKEQVETFVDRLSSDDEKRNAQERLKKKEQEMKSIADPWRGLFNEPNAPVIIDLADGIRRCTRCSWEVVGDHCVNCGQQFIIEIEDDIDIPLDEDADTDDYDDSFIDDREIVELVSSDDTYTGDSESELTNATSISPINTRSRRRHQQQSINEGTPSRPIVISEVSTNDSITPIRRLRRLSLNQREVTQILSVRSTSEDDSSSPLSIRISRNRLRTRRPPTRFPSDDETDGSHDPGQ</sequence>
<dbReference type="PROSITE" id="PS00518">
    <property type="entry name" value="ZF_RING_1"/>
    <property type="match status" value="1"/>
</dbReference>
<feature type="region of interest" description="Disordered" evidence="6">
    <location>
        <begin position="307"/>
        <end position="347"/>
    </location>
</feature>
<accession>A0A397U615</accession>
<organism evidence="8 9">
    <name type="scientific">Gigaspora rosea</name>
    <dbReference type="NCBI Taxonomy" id="44941"/>
    <lineage>
        <taxon>Eukaryota</taxon>
        <taxon>Fungi</taxon>
        <taxon>Fungi incertae sedis</taxon>
        <taxon>Mucoromycota</taxon>
        <taxon>Glomeromycotina</taxon>
        <taxon>Glomeromycetes</taxon>
        <taxon>Diversisporales</taxon>
        <taxon>Gigasporaceae</taxon>
        <taxon>Gigaspora</taxon>
    </lineage>
</organism>
<dbReference type="Pfam" id="PF13639">
    <property type="entry name" value="zf-RING_2"/>
    <property type="match status" value="1"/>
</dbReference>
<protein>
    <recommendedName>
        <fullName evidence="7">RING-type domain-containing protein</fullName>
    </recommendedName>
</protein>
<gene>
    <name evidence="8" type="ORF">C2G38_2049808</name>
</gene>
<keyword evidence="9" id="KW-1185">Reference proteome</keyword>
<dbReference type="GO" id="GO:0061630">
    <property type="term" value="F:ubiquitin protein ligase activity"/>
    <property type="evidence" value="ECO:0007669"/>
    <property type="project" value="InterPro"/>
</dbReference>
<dbReference type="SMART" id="SM00184">
    <property type="entry name" value="RING"/>
    <property type="match status" value="1"/>
</dbReference>